<dbReference type="OrthoDB" id="2690153at2759"/>
<sequence>MYPTPKVVSVYLYKAWKVVLRRSTRCCLPSPSLLCVVPFSDFPLMFYEYHLLQVGAGPAGLITALTLAKNSIGPRTFELFQLLGMFDDVQRLATPAPTMCAYKLPGGTQPVKTWDLFEQEDVWPDRSYTNVACLSQDALEGVMRIHLAKYGVTVELGKCLVGLEQDTGCATATIIVNESGQDEKCETVIVKYLVGADGAEGFTRKLLGLSFQGETWDADGQIWGDVEIKGLTTDYWHVWGKPDHFTMMARPFGHKFVISVTGQNFDPAGLAEPDKLPNIRMVDRFHEGRAFVAGDPAHVHSPTGAQGMNCSVQDASNLAWKIALVLKDLSSPTLLISYNAECLPIITQMLHATSALYTHTVATKDDDMVEQETTASEKATGDIVLGERGTRLQDRTDALAMAYTSYEGSGTLCAEDRAPETPGLVIDGKDTSLFRLFTPSHHTVLIFAELAEGDIRKALDSMAKYPEAVVQTVVITAKEAGDFSDYTVAVDRDSYARRAYLVEGDSMTIVIVRPDGFIGAIVNDIDRIDRPNMRMVDRFKGRAFVAGDSAHVHPPTGGQGMNCSVQDASNLAWKIAPPALLTSYYTESASLSSLKCYMPPSHSTRIP</sequence>
<dbReference type="InterPro" id="IPR050641">
    <property type="entry name" value="RIFMO-like"/>
</dbReference>
<keyword evidence="3" id="KW-0274">FAD</keyword>
<dbReference type="PANTHER" id="PTHR43004:SF19">
    <property type="entry name" value="BINDING MONOOXYGENASE, PUTATIVE (JCVI)-RELATED"/>
    <property type="match status" value="1"/>
</dbReference>
<keyword evidence="2" id="KW-0285">Flavoprotein</keyword>
<dbReference type="Proteomes" id="UP000054166">
    <property type="component" value="Unassembled WGS sequence"/>
</dbReference>
<dbReference type="Gene3D" id="3.40.30.120">
    <property type="match status" value="1"/>
</dbReference>
<protein>
    <recommendedName>
        <fullName evidence="5">FAD-binding domain-containing protein</fullName>
    </recommendedName>
</protein>
<dbReference type="Gene3D" id="3.30.70.2450">
    <property type="match status" value="1"/>
</dbReference>
<feature type="domain" description="FAD-binding" evidence="5">
    <location>
        <begin position="535"/>
        <end position="576"/>
    </location>
</feature>
<reference evidence="6 7" key="1">
    <citation type="submission" date="2014-04" db="EMBL/GenBank/DDBJ databases">
        <authorList>
            <consortium name="DOE Joint Genome Institute"/>
            <person name="Kuo A."/>
            <person name="Tarkka M."/>
            <person name="Buscot F."/>
            <person name="Kohler A."/>
            <person name="Nagy L.G."/>
            <person name="Floudas D."/>
            <person name="Copeland A."/>
            <person name="Barry K.W."/>
            <person name="Cichocki N."/>
            <person name="Veneault-Fourrey C."/>
            <person name="LaButti K."/>
            <person name="Lindquist E.A."/>
            <person name="Lipzen A."/>
            <person name="Lundell T."/>
            <person name="Morin E."/>
            <person name="Murat C."/>
            <person name="Sun H."/>
            <person name="Tunlid A."/>
            <person name="Henrissat B."/>
            <person name="Grigoriev I.V."/>
            <person name="Hibbett D.S."/>
            <person name="Martin F."/>
            <person name="Nordberg H.P."/>
            <person name="Cantor M.N."/>
            <person name="Hua S.X."/>
        </authorList>
    </citation>
    <scope>NUCLEOTIDE SEQUENCE [LARGE SCALE GENOMIC DNA]</scope>
    <source>
        <strain evidence="6 7">F 1598</strain>
    </source>
</reference>
<accession>A0A0C3GIL7</accession>
<keyword evidence="4" id="KW-0560">Oxidoreductase</keyword>
<dbReference type="InterPro" id="IPR002938">
    <property type="entry name" value="FAD-bd"/>
</dbReference>
<comment type="cofactor">
    <cofactor evidence="1">
        <name>FAD</name>
        <dbReference type="ChEBI" id="CHEBI:57692"/>
    </cofactor>
</comment>
<gene>
    <name evidence="6" type="ORF">PILCRDRAFT_655</name>
</gene>
<dbReference type="HOGENOM" id="CLU_009665_20_3_1"/>
<organism evidence="6 7">
    <name type="scientific">Piloderma croceum (strain F 1598)</name>
    <dbReference type="NCBI Taxonomy" id="765440"/>
    <lineage>
        <taxon>Eukaryota</taxon>
        <taxon>Fungi</taxon>
        <taxon>Dikarya</taxon>
        <taxon>Basidiomycota</taxon>
        <taxon>Agaricomycotina</taxon>
        <taxon>Agaricomycetes</taxon>
        <taxon>Agaricomycetidae</taxon>
        <taxon>Atheliales</taxon>
        <taxon>Atheliaceae</taxon>
        <taxon>Piloderma</taxon>
    </lineage>
</organism>
<dbReference type="PRINTS" id="PR00420">
    <property type="entry name" value="RNGMNOXGNASE"/>
</dbReference>
<dbReference type="Pfam" id="PF01494">
    <property type="entry name" value="FAD_binding_3"/>
    <property type="match status" value="3"/>
</dbReference>
<proteinExistence type="predicted"/>
<evidence type="ECO:0000256" key="4">
    <source>
        <dbReference type="ARBA" id="ARBA00023002"/>
    </source>
</evidence>
<dbReference type="PANTHER" id="PTHR43004">
    <property type="entry name" value="TRK SYSTEM POTASSIUM UPTAKE PROTEIN"/>
    <property type="match status" value="1"/>
</dbReference>
<dbReference type="InParanoid" id="A0A0C3GIL7"/>
<feature type="domain" description="FAD-binding" evidence="5">
    <location>
        <begin position="73"/>
        <end position="254"/>
    </location>
</feature>
<dbReference type="SUPFAM" id="SSF51905">
    <property type="entry name" value="FAD/NAD(P)-binding domain"/>
    <property type="match status" value="2"/>
</dbReference>
<dbReference type="Gene3D" id="3.50.50.60">
    <property type="entry name" value="FAD/NAD(P)-binding domain"/>
    <property type="match status" value="3"/>
</dbReference>
<dbReference type="InterPro" id="IPR036188">
    <property type="entry name" value="FAD/NAD-bd_sf"/>
</dbReference>
<dbReference type="STRING" id="765440.A0A0C3GIL7"/>
<name>A0A0C3GIL7_PILCF</name>
<evidence type="ECO:0000313" key="6">
    <source>
        <dbReference type="EMBL" id="KIM91474.1"/>
    </source>
</evidence>
<evidence type="ECO:0000256" key="1">
    <source>
        <dbReference type="ARBA" id="ARBA00001974"/>
    </source>
</evidence>
<dbReference type="GO" id="GO:0016709">
    <property type="term" value="F:oxidoreductase activity, acting on paired donors, with incorporation or reduction of molecular oxygen, NAD(P)H as one donor, and incorporation of one atom of oxygen"/>
    <property type="evidence" value="ECO:0007669"/>
    <property type="project" value="UniProtKB-ARBA"/>
</dbReference>
<evidence type="ECO:0000313" key="7">
    <source>
        <dbReference type="Proteomes" id="UP000054166"/>
    </source>
</evidence>
<dbReference type="GO" id="GO:0071949">
    <property type="term" value="F:FAD binding"/>
    <property type="evidence" value="ECO:0007669"/>
    <property type="project" value="InterPro"/>
</dbReference>
<evidence type="ECO:0000256" key="2">
    <source>
        <dbReference type="ARBA" id="ARBA00022630"/>
    </source>
</evidence>
<keyword evidence="7" id="KW-1185">Reference proteome</keyword>
<feature type="domain" description="FAD-binding" evidence="5">
    <location>
        <begin position="280"/>
        <end position="352"/>
    </location>
</feature>
<evidence type="ECO:0000259" key="5">
    <source>
        <dbReference type="Pfam" id="PF01494"/>
    </source>
</evidence>
<reference evidence="7" key="2">
    <citation type="submission" date="2015-01" db="EMBL/GenBank/DDBJ databases">
        <title>Evolutionary Origins and Diversification of the Mycorrhizal Mutualists.</title>
        <authorList>
            <consortium name="DOE Joint Genome Institute"/>
            <consortium name="Mycorrhizal Genomics Consortium"/>
            <person name="Kohler A."/>
            <person name="Kuo A."/>
            <person name="Nagy L.G."/>
            <person name="Floudas D."/>
            <person name="Copeland A."/>
            <person name="Barry K.W."/>
            <person name="Cichocki N."/>
            <person name="Veneault-Fourrey C."/>
            <person name="LaButti K."/>
            <person name="Lindquist E.A."/>
            <person name="Lipzen A."/>
            <person name="Lundell T."/>
            <person name="Morin E."/>
            <person name="Murat C."/>
            <person name="Riley R."/>
            <person name="Ohm R."/>
            <person name="Sun H."/>
            <person name="Tunlid A."/>
            <person name="Henrissat B."/>
            <person name="Grigoriev I.V."/>
            <person name="Hibbett D.S."/>
            <person name="Martin F."/>
        </authorList>
    </citation>
    <scope>NUCLEOTIDE SEQUENCE [LARGE SCALE GENOMIC DNA]</scope>
    <source>
        <strain evidence="7">F 1598</strain>
    </source>
</reference>
<evidence type="ECO:0000256" key="3">
    <source>
        <dbReference type="ARBA" id="ARBA00022827"/>
    </source>
</evidence>
<dbReference type="EMBL" id="KN832971">
    <property type="protein sequence ID" value="KIM91474.1"/>
    <property type="molecule type" value="Genomic_DNA"/>
</dbReference>
<dbReference type="AlphaFoldDB" id="A0A0C3GIL7"/>